<keyword evidence="2" id="KW-0433">Leucine-rich repeat</keyword>
<reference evidence="4" key="1">
    <citation type="submission" date="2014-11" db="EMBL/GenBank/DDBJ databases">
        <authorList>
            <person name="Otto D Thomas"/>
            <person name="Naeem Raeece"/>
        </authorList>
    </citation>
    <scope>NUCLEOTIDE SEQUENCE</scope>
</reference>
<dbReference type="GO" id="GO:0005634">
    <property type="term" value="C:nucleus"/>
    <property type="evidence" value="ECO:0007669"/>
    <property type="project" value="TreeGrafter"/>
</dbReference>
<proteinExistence type="predicted"/>
<dbReference type="Pfam" id="PF13516">
    <property type="entry name" value="LRR_6"/>
    <property type="match status" value="3"/>
</dbReference>
<dbReference type="PhylomeDB" id="A0A0G4I0K2"/>
<dbReference type="GO" id="GO:0005829">
    <property type="term" value="C:cytosol"/>
    <property type="evidence" value="ECO:0007669"/>
    <property type="project" value="TreeGrafter"/>
</dbReference>
<keyword evidence="3" id="KW-0677">Repeat</keyword>
<evidence type="ECO:0000256" key="2">
    <source>
        <dbReference type="ARBA" id="ARBA00022614"/>
    </source>
</evidence>
<dbReference type="VEuPathDB" id="CryptoDB:Cvel_1639"/>
<evidence type="ECO:0000313" key="4">
    <source>
        <dbReference type="EMBL" id="CEM50386.1"/>
    </source>
</evidence>
<sequence length="908" mass="96268">MSQPAARNHGFAPGAELRPHGAGDQIVQPVDAALSAAFGHTLPTAEHISALCSKREGFGLGCVLLHFMRTRRSCLPLGALDLSEFSLGARKLKFLLSSLSSGPSPLETLTCGPGVCTPSSLPVLAAFLKRGAGGGGGGSVTCLKTIIAHNCCLNDSVLFFQSLPPSLESLDLRENRLHSPSMESLGSVLSARWIPTLLSLDLSDNPLGPFGVRALAKGLCAPLQSLRLASTDARKEGVEALAEVLKANKVSSLQTLDLAENEMRAGGFKPDWGLRGRLTVCPLPSAAAVVGAGRFPKLRVLNLAGNHMYSQEAAAFANALGEGGASHLEALDLSENGWPNVGEDGKMDGEGGAIQSLANAVSAGRVSHLSRLRLNKFFDLPNDSVRSLFQAMADGKTPDLRTIEVRLFDERDGVRFDEAVDAFALMVREGGTPQIEQIRLDFYHVDIRSAPMSSLGRALGSGRVSSLRQLKLEWFCRGDDENPEGGVVGLAEGLGGGGMPLLEDLDLDVSFGDDEEGGEGGAELGEVLSTGKAPSLRRVRLGWPATQLLSTLCEGLCVGSSPPPMMRLEMDLKDVYGNSEIPLSRLAQAIRSGRLSYLQKLSSESWHNVFRHLERSAGELGGALTHSGACMGFLEEVSITFLQKPTNDAFFGALHQGPGRLPSLRTLGTLGWHCPPASCVAPLITRGKVPSLSEVNLNLSEANIQGIQAVAMSLGSPHAASLRKMEVRFGHLAQADRPYEAATVATFCVSLASPHLTKLQSLLVSSIEDVSAVLSLCAGLESGNLSSLSELTLNDVCLETQAGALSAALDAEKLPRLSSLKLTHCSLTDEGLQALTDAWKSRQSPPLQHLGLNMNNLSDGGARTLADLLGSRKIPSLCRVNLVGNHIEGVAREMLNTAFPEFVSWIRD</sequence>
<accession>A0A0G4I0K2</accession>
<dbReference type="SUPFAM" id="SSF52047">
    <property type="entry name" value="RNI-like"/>
    <property type="match status" value="2"/>
</dbReference>
<dbReference type="GO" id="GO:0005096">
    <property type="term" value="F:GTPase activator activity"/>
    <property type="evidence" value="ECO:0007669"/>
    <property type="project" value="UniProtKB-KW"/>
</dbReference>
<dbReference type="GO" id="GO:0006913">
    <property type="term" value="P:nucleocytoplasmic transport"/>
    <property type="evidence" value="ECO:0007669"/>
    <property type="project" value="TreeGrafter"/>
</dbReference>
<dbReference type="PANTHER" id="PTHR24113:SF12">
    <property type="entry name" value="RAN GTPASE-ACTIVATING PROTEIN 1"/>
    <property type="match status" value="1"/>
</dbReference>
<dbReference type="GO" id="GO:0031267">
    <property type="term" value="F:small GTPase binding"/>
    <property type="evidence" value="ECO:0007669"/>
    <property type="project" value="TreeGrafter"/>
</dbReference>
<dbReference type="InterPro" id="IPR032675">
    <property type="entry name" value="LRR_dom_sf"/>
</dbReference>
<gene>
    <name evidence="4" type="ORF">Cvel_1639</name>
</gene>
<dbReference type="PANTHER" id="PTHR24113">
    <property type="entry name" value="RAN GTPASE-ACTIVATING PROTEIN 1"/>
    <property type="match status" value="1"/>
</dbReference>
<evidence type="ECO:0000256" key="1">
    <source>
        <dbReference type="ARBA" id="ARBA00022468"/>
    </source>
</evidence>
<dbReference type="InterPro" id="IPR027038">
    <property type="entry name" value="RanGap"/>
</dbReference>
<dbReference type="EMBL" id="CDMZ01004645">
    <property type="protein sequence ID" value="CEM50386.1"/>
    <property type="molecule type" value="Genomic_DNA"/>
</dbReference>
<protein>
    <submittedName>
        <fullName evidence="4">Uncharacterized protein</fullName>
    </submittedName>
</protein>
<dbReference type="Gene3D" id="3.80.10.10">
    <property type="entry name" value="Ribonuclease Inhibitor"/>
    <property type="match status" value="3"/>
</dbReference>
<dbReference type="SMART" id="SM00368">
    <property type="entry name" value="LRR_RI"/>
    <property type="match status" value="8"/>
</dbReference>
<name>A0A0G4I0K2_9ALVE</name>
<evidence type="ECO:0000256" key="3">
    <source>
        <dbReference type="ARBA" id="ARBA00022737"/>
    </source>
</evidence>
<dbReference type="InterPro" id="IPR001611">
    <property type="entry name" value="Leu-rich_rpt"/>
</dbReference>
<organism evidence="4">
    <name type="scientific">Chromera velia CCMP2878</name>
    <dbReference type="NCBI Taxonomy" id="1169474"/>
    <lineage>
        <taxon>Eukaryota</taxon>
        <taxon>Sar</taxon>
        <taxon>Alveolata</taxon>
        <taxon>Colpodellida</taxon>
        <taxon>Chromeraceae</taxon>
        <taxon>Chromera</taxon>
    </lineage>
</organism>
<dbReference type="GO" id="GO:0048471">
    <property type="term" value="C:perinuclear region of cytoplasm"/>
    <property type="evidence" value="ECO:0007669"/>
    <property type="project" value="TreeGrafter"/>
</dbReference>
<dbReference type="AlphaFoldDB" id="A0A0G4I0K2"/>
<keyword evidence="1" id="KW-0343">GTPase activation</keyword>